<sequence>MKLWSNSFEGPASLDVDASDRGGPRSMSHWVELSFTITGVWVTSQLGPHCFSRSWAALSRLRRRVPDSLFEFKTELDMLSQFRRRHLVSLICYCNQKNEMIIIYQYMENETLKDHLYGSDVPNLDWTQRHEICIGSAKGLHYFHAGSHKAIIHHDVKSSNILLDENLRAKKIPESLVKYVAEKCLAKYGANRPTELGISIESSRRKPTQDDKILDNQLDNSMLSIK</sequence>
<dbReference type="Pfam" id="PF07714">
    <property type="entry name" value="PK_Tyr_Ser-Thr"/>
    <property type="match status" value="1"/>
</dbReference>
<dbReference type="GO" id="GO:0005524">
    <property type="term" value="F:ATP binding"/>
    <property type="evidence" value="ECO:0007669"/>
    <property type="project" value="InterPro"/>
</dbReference>
<dbReference type="Proteomes" id="UP001291623">
    <property type="component" value="Unassembled WGS sequence"/>
</dbReference>
<protein>
    <recommendedName>
        <fullName evidence="1">Protein kinase domain-containing protein</fullName>
    </recommendedName>
</protein>
<name>A0AAE1QZ70_9SOLA</name>
<dbReference type="Gene3D" id="3.30.200.20">
    <property type="entry name" value="Phosphorylase Kinase, domain 1"/>
    <property type="match status" value="1"/>
</dbReference>
<dbReference type="SMART" id="SM00219">
    <property type="entry name" value="TyrKc"/>
    <property type="match status" value="1"/>
</dbReference>
<comment type="caution">
    <text evidence="2">The sequence shown here is derived from an EMBL/GenBank/DDBJ whole genome shotgun (WGS) entry which is preliminary data.</text>
</comment>
<dbReference type="GO" id="GO:0005886">
    <property type="term" value="C:plasma membrane"/>
    <property type="evidence" value="ECO:0007669"/>
    <property type="project" value="TreeGrafter"/>
</dbReference>
<keyword evidence="3" id="KW-1185">Reference proteome</keyword>
<evidence type="ECO:0000259" key="1">
    <source>
        <dbReference type="PROSITE" id="PS50011"/>
    </source>
</evidence>
<feature type="domain" description="Protein kinase" evidence="1">
    <location>
        <begin position="30"/>
        <end position="226"/>
    </location>
</feature>
<dbReference type="PANTHER" id="PTHR27003">
    <property type="entry name" value="OS07G0166700 PROTEIN"/>
    <property type="match status" value="1"/>
</dbReference>
<dbReference type="Gene3D" id="1.10.510.10">
    <property type="entry name" value="Transferase(Phosphotransferase) domain 1"/>
    <property type="match status" value="1"/>
</dbReference>
<dbReference type="InterPro" id="IPR000719">
    <property type="entry name" value="Prot_kinase_dom"/>
</dbReference>
<dbReference type="PROSITE" id="PS50011">
    <property type="entry name" value="PROTEIN_KINASE_DOM"/>
    <property type="match status" value="1"/>
</dbReference>
<dbReference type="GO" id="GO:0004714">
    <property type="term" value="F:transmembrane receptor protein tyrosine kinase activity"/>
    <property type="evidence" value="ECO:0007669"/>
    <property type="project" value="InterPro"/>
</dbReference>
<dbReference type="EMBL" id="JAVYJV010000021">
    <property type="protein sequence ID" value="KAK4342380.1"/>
    <property type="molecule type" value="Genomic_DNA"/>
</dbReference>
<dbReference type="GO" id="GO:0009506">
    <property type="term" value="C:plasmodesma"/>
    <property type="evidence" value="ECO:0007669"/>
    <property type="project" value="TreeGrafter"/>
</dbReference>
<evidence type="ECO:0000313" key="3">
    <source>
        <dbReference type="Proteomes" id="UP001291623"/>
    </source>
</evidence>
<dbReference type="InterPro" id="IPR011009">
    <property type="entry name" value="Kinase-like_dom_sf"/>
</dbReference>
<proteinExistence type="predicted"/>
<organism evidence="2 3">
    <name type="scientific">Anisodus tanguticus</name>
    <dbReference type="NCBI Taxonomy" id="243964"/>
    <lineage>
        <taxon>Eukaryota</taxon>
        <taxon>Viridiplantae</taxon>
        <taxon>Streptophyta</taxon>
        <taxon>Embryophyta</taxon>
        <taxon>Tracheophyta</taxon>
        <taxon>Spermatophyta</taxon>
        <taxon>Magnoliopsida</taxon>
        <taxon>eudicotyledons</taxon>
        <taxon>Gunneridae</taxon>
        <taxon>Pentapetalae</taxon>
        <taxon>asterids</taxon>
        <taxon>lamiids</taxon>
        <taxon>Solanales</taxon>
        <taxon>Solanaceae</taxon>
        <taxon>Solanoideae</taxon>
        <taxon>Hyoscyameae</taxon>
        <taxon>Anisodus</taxon>
    </lineage>
</organism>
<accession>A0AAE1QZ70</accession>
<dbReference type="AlphaFoldDB" id="A0AAE1QZ70"/>
<dbReference type="PROSITE" id="PS00108">
    <property type="entry name" value="PROTEIN_KINASE_ST"/>
    <property type="match status" value="1"/>
</dbReference>
<gene>
    <name evidence="2" type="ORF">RND71_038196</name>
</gene>
<dbReference type="InterPro" id="IPR045272">
    <property type="entry name" value="ANXUR1/2-like"/>
</dbReference>
<reference evidence="2" key="1">
    <citation type="submission" date="2023-12" db="EMBL/GenBank/DDBJ databases">
        <title>Genome assembly of Anisodus tanguticus.</title>
        <authorList>
            <person name="Wang Y.-J."/>
        </authorList>
    </citation>
    <scope>NUCLEOTIDE SEQUENCE</scope>
    <source>
        <strain evidence="2">KB-2021</strain>
        <tissue evidence="2">Leaf</tissue>
    </source>
</reference>
<dbReference type="InterPro" id="IPR008271">
    <property type="entry name" value="Ser/Thr_kinase_AS"/>
</dbReference>
<dbReference type="InterPro" id="IPR020635">
    <property type="entry name" value="Tyr_kinase_cat_dom"/>
</dbReference>
<dbReference type="SUPFAM" id="SSF56112">
    <property type="entry name" value="Protein kinase-like (PK-like)"/>
    <property type="match status" value="1"/>
</dbReference>
<evidence type="ECO:0000313" key="2">
    <source>
        <dbReference type="EMBL" id="KAK4342380.1"/>
    </source>
</evidence>
<dbReference type="PANTHER" id="PTHR27003:SF69">
    <property type="entry name" value="PROTEIN KINASE DOMAIN-CONTAINING PROTEIN"/>
    <property type="match status" value="1"/>
</dbReference>
<dbReference type="InterPro" id="IPR001245">
    <property type="entry name" value="Ser-Thr/Tyr_kinase_cat_dom"/>
</dbReference>